<keyword evidence="3" id="KW-1185">Reference proteome</keyword>
<dbReference type="RefSeq" id="XP_007511773.1">
    <property type="nucleotide sequence ID" value="XM_007511711.1"/>
</dbReference>
<dbReference type="EMBL" id="FO082271">
    <property type="protein sequence ID" value="CCO17894.1"/>
    <property type="molecule type" value="Genomic_DNA"/>
</dbReference>
<reference evidence="2 3" key="1">
    <citation type="submission" date="2011-10" db="EMBL/GenBank/DDBJ databases">
        <authorList>
            <person name="Genoscope - CEA"/>
        </authorList>
    </citation>
    <scope>NUCLEOTIDE SEQUENCE [LARGE SCALE GENOMIC DNA]</scope>
    <source>
        <strain evidence="2 3">RCC 1105</strain>
    </source>
</reference>
<accession>K8EIS9</accession>
<dbReference type="AlphaFoldDB" id="K8EIS9"/>
<dbReference type="KEGG" id="bpg:Bathy08g04460"/>
<evidence type="ECO:0000256" key="1">
    <source>
        <dbReference type="SAM" id="MobiDB-lite"/>
    </source>
</evidence>
<proteinExistence type="predicted"/>
<dbReference type="OrthoDB" id="497226at2759"/>
<evidence type="ECO:0000313" key="3">
    <source>
        <dbReference type="Proteomes" id="UP000198341"/>
    </source>
</evidence>
<dbReference type="Proteomes" id="UP000198341">
    <property type="component" value="Chromosome 8"/>
</dbReference>
<name>K8EIS9_9CHLO</name>
<gene>
    <name evidence="2" type="ORF">Bathy08g04460</name>
</gene>
<dbReference type="GeneID" id="19014425"/>
<organism evidence="2 3">
    <name type="scientific">Bathycoccus prasinos</name>
    <dbReference type="NCBI Taxonomy" id="41875"/>
    <lineage>
        <taxon>Eukaryota</taxon>
        <taxon>Viridiplantae</taxon>
        <taxon>Chlorophyta</taxon>
        <taxon>Mamiellophyceae</taxon>
        <taxon>Mamiellales</taxon>
        <taxon>Bathycoccaceae</taxon>
        <taxon>Bathycoccus</taxon>
    </lineage>
</organism>
<protein>
    <submittedName>
        <fullName evidence="2">Uncharacterized protein</fullName>
    </submittedName>
</protein>
<evidence type="ECO:0000313" key="2">
    <source>
        <dbReference type="EMBL" id="CCO17894.1"/>
    </source>
</evidence>
<sequence>MTHLSWCCGRNRVASSSSSRALLLQKSTSFRRGQRPTSRRFRRESFVFYSSSSEHSAKEEEEEKEKKNYNNNGSISFKNKRNEIDDVLFSFPAANAADNASSSSQTKASKGKASKSFPVEAEILVEDDVNDDYEEWEKNVSKEARKKWNDVSKEIGEETTFTVGKKDLDEKFLSEVLLYLFKSNDQNVPAHLFLNKVKRSMTLDGYKAILVGCGRANKWELCEQIIDFVKKETKESEKETSLDGIVTANWFVAIIDARIKEKSFADVASCFEKMFEFKCQPSGAAIESFARFTDFEYEFDDDLKERAKDIYEWLVDTDAGKALWPTYFGEAGVDNLPGKNSKSGKTKTIRVAMEAMDVDLGGDIEKLQEKLSDFY</sequence>
<feature type="region of interest" description="Disordered" evidence="1">
    <location>
        <begin position="54"/>
        <end position="76"/>
    </location>
</feature>